<accession>A0A5P1E8S6</accession>
<feature type="region of interest" description="Disordered" evidence="1">
    <location>
        <begin position="415"/>
        <end position="444"/>
    </location>
</feature>
<feature type="compositionally biased region" description="Basic and acidic residues" evidence="1">
    <location>
        <begin position="221"/>
        <end position="238"/>
    </location>
</feature>
<organism evidence="3 4">
    <name type="scientific">Asparagus officinalis</name>
    <name type="common">Garden asparagus</name>
    <dbReference type="NCBI Taxonomy" id="4686"/>
    <lineage>
        <taxon>Eukaryota</taxon>
        <taxon>Viridiplantae</taxon>
        <taxon>Streptophyta</taxon>
        <taxon>Embryophyta</taxon>
        <taxon>Tracheophyta</taxon>
        <taxon>Spermatophyta</taxon>
        <taxon>Magnoliopsida</taxon>
        <taxon>Liliopsida</taxon>
        <taxon>Asparagales</taxon>
        <taxon>Asparagaceae</taxon>
        <taxon>Asparagoideae</taxon>
        <taxon>Asparagus</taxon>
    </lineage>
</organism>
<dbReference type="Proteomes" id="UP000243459">
    <property type="component" value="Chromosome 7"/>
</dbReference>
<proteinExistence type="predicted"/>
<feature type="domain" description="DUF4378" evidence="2">
    <location>
        <begin position="598"/>
        <end position="754"/>
    </location>
</feature>
<dbReference type="OMA" id="EVNSHEM"/>
<dbReference type="InterPro" id="IPR044257">
    <property type="entry name" value="TRM32-like"/>
</dbReference>
<sequence length="762" mass="86909">MAAELLRHQSSQAYYDHHHGFLWRLLHFLDLDRRRHRGKMLNYRRFDLDDDDDKHRGGTTILTSEQSDNERLLDKEANFQVENKNSMNSTKKSSGSTHLITLLYKKMTGKRNKKLKNSSSATPLLRTISIHHLECDDYVLPDEITLNSESSTDEVNSHEMDFSARSKQGYESQNKYPSILNNDKEVFDCSLDLNKKIRDAIKEEHRISIDGVLDKVPVGHKLGDDVQREESRGGDSPRSKFGSEGFVSTNSKLAHRTIQRSRSLTESLDRYSHLLESSSLKELQKLPQRLNSASVQDDSLAHRKVLRSRSLSESLDRYSHLLEFNSAREPQRLHQRSNSVREQDSKFANGRVLRSHSLSESFDRYHLLESLSAREPQKLLQRLNSTKEQECNSAHRRVQRSRSLSESFDRCAQLPESVSVRESKRQPERLKSIQEEDGLQDIKSQTVSGSILSTSDLGSFSFTNDGSGETLALSSKKVDPDLLASDEEADNSTPNDPKLVDILVNMKESIKQPELKDECDQNEATIVSHDLIADDNSSIAYNEQEDEIKQDEVDQPSKSSPLSVLDSCFEEEEAISPAKYAELRDAELKSSHIPLEAEFNYMRDVLDKSGFCGGAEEFLEAWSSSYEPIDQLLFVEELQTMKADCYEIPWDRQLFLDLINEALLEIYESNIAYTLGLSRFSSHVMPVNMGDHLLEQVWAKVSRLLSSQQDLNHALEDALARAYAKDDGWMKLHLDVERVGMDLEGLILDDLVEEVILDFGYV</sequence>
<evidence type="ECO:0000256" key="1">
    <source>
        <dbReference type="SAM" id="MobiDB-lite"/>
    </source>
</evidence>
<dbReference type="PANTHER" id="PTHR47071">
    <property type="entry name" value="PROTEIN TRM32"/>
    <property type="match status" value="1"/>
</dbReference>
<evidence type="ECO:0000259" key="2">
    <source>
        <dbReference type="Pfam" id="PF14309"/>
    </source>
</evidence>
<protein>
    <recommendedName>
        <fullName evidence="2">DUF4378 domain-containing protein</fullName>
    </recommendedName>
</protein>
<dbReference type="OrthoDB" id="758104at2759"/>
<keyword evidence="4" id="KW-1185">Reference proteome</keyword>
<dbReference type="InterPro" id="IPR025486">
    <property type="entry name" value="DUF4378"/>
</dbReference>
<dbReference type="AlphaFoldDB" id="A0A5P1E8S6"/>
<reference evidence="4" key="1">
    <citation type="journal article" date="2017" name="Nat. Commun.">
        <title>The asparagus genome sheds light on the origin and evolution of a young Y chromosome.</title>
        <authorList>
            <person name="Harkess A."/>
            <person name="Zhou J."/>
            <person name="Xu C."/>
            <person name="Bowers J.E."/>
            <person name="Van der Hulst R."/>
            <person name="Ayyampalayam S."/>
            <person name="Mercati F."/>
            <person name="Riccardi P."/>
            <person name="McKain M.R."/>
            <person name="Kakrana A."/>
            <person name="Tang H."/>
            <person name="Ray J."/>
            <person name="Groenendijk J."/>
            <person name="Arikit S."/>
            <person name="Mathioni S.M."/>
            <person name="Nakano M."/>
            <person name="Shan H."/>
            <person name="Telgmann-Rauber A."/>
            <person name="Kanno A."/>
            <person name="Yue Z."/>
            <person name="Chen H."/>
            <person name="Li W."/>
            <person name="Chen Y."/>
            <person name="Xu X."/>
            <person name="Zhang Y."/>
            <person name="Luo S."/>
            <person name="Chen H."/>
            <person name="Gao J."/>
            <person name="Mao Z."/>
            <person name="Pires J.C."/>
            <person name="Luo M."/>
            <person name="Kudrna D."/>
            <person name="Wing R.A."/>
            <person name="Meyers B.C."/>
            <person name="Yi K."/>
            <person name="Kong H."/>
            <person name="Lavrijsen P."/>
            <person name="Sunseri F."/>
            <person name="Falavigna A."/>
            <person name="Ye Y."/>
            <person name="Leebens-Mack J.H."/>
            <person name="Chen G."/>
        </authorList>
    </citation>
    <scope>NUCLEOTIDE SEQUENCE [LARGE SCALE GENOMIC DNA]</scope>
    <source>
        <strain evidence="4">cv. DH0086</strain>
    </source>
</reference>
<feature type="compositionally biased region" description="Basic and acidic residues" evidence="1">
    <location>
        <begin position="419"/>
        <end position="434"/>
    </location>
</feature>
<dbReference type="EMBL" id="CM007387">
    <property type="protein sequence ID" value="ONK62258.1"/>
    <property type="molecule type" value="Genomic_DNA"/>
</dbReference>
<feature type="region of interest" description="Disordered" evidence="1">
    <location>
        <begin position="220"/>
        <end position="246"/>
    </location>
</feature>
<gene>
    <name evidence="3" type="ORF">A4U43_C07F1990</name>
</gene>
<dbReference type="PANTHER" id="PTHR47071:SF9">
    <property type="entry name" value="TRM32-LIKE PROTEIN (DUF3741)"/>
    <property type="match status" value="1"/>
</dbReference>
<dbReference type="Gramene" id="ONK62258">
    <property type="protein sequence ID" value="ONK62258"/>
    <property type="gene ID" value="A4U43_C07F1990"/>
</dbReference>
<evidence type="ECO:0000313" key="4">
    <source>
        <dbReference type="Proteomes" id="UP000243459"/>
    </source>
</evidence>
<evidence type="ECO:0000313" key="3">
    <source>
        <dbReference type="EMBL" id="ONK62258.1"/>
    </source>
</evidence>
<dbReference type="Pfam" id="PF14309">
    <property type="entry name" value="DUF4378"/>
    <property type="match status" value="1"/>
</dbReference>
<name>A0A5P1E8S6_ASPOF</name>